<evidence type="ECO:0000259" key="1">
    <source>
        <dbReference type="Pfam" id="PF12146"/>
    </source>
</evidence>
<keyword evidence="3" id="KW-1185">Reference proteome</keyword>
<protein>
    <submittedName>
        <fullName evidence="2">Serine aminopeptidase S33 family</fullName>
    </submittedName>
</protein>
<sequence>MWKQVRFGDDRSIVGILEEPTETVKDAPLFITLAGLGQAMSEKNYLFSNFRKRMALVEAQVIQFDYMGHGDSLGELGDASIDSMLKDTLKVLVSVIERRISNSNIYIVGNGLGAAVALMASYHCQQEWGVPSIPILISPPLSLPHSSKVFPPGVLDELKTKGKLDSQILVPGFDYYTLSDFDSKQVKYLSRLGAHLLYIHGQSISYKMIQEIDQLNLYKLIDKCENVHVVVGQKDLELLCYLENCNNCSVSVLRNVTYYHEHPSGMDQLITTIEFISGNWGAKT</sequence>
<dbReference type="AlphaFoldDB" id="A0A2V2YUR4"/>
<reference evidence="2 3" key="1">
    <citation type="submission" date="2018-05" db="EMBL/GenBank/DDBJ databases">
        <title>Genomic Encyclopedia of Type Strains, Phase III (KMG-III): the genomes of soil and plant-associated and newly described type strains.</title>
        <authorList>
            <person name="Whitman W."/>
        </authorList>
    </citation>
    <scope>NUCLEOTIDE SEQUENCE [LARGE SCALE GENOMIC DNA]</scope>
    <source>
        <strain evidence="2 3">CECT 5696</strain>
    </source>
</reference>
<evidence type="ECO:0000313" key="2">
    <source>
        <dbReference type="EMBL" id="PWW03190.1"/>
    </source>
</evidence>
<dbReference type="InterPro" id="IPR029058">
    <property type="entry name" value="AB_hydrolase_fold"/>
</dbReference>
<comment type="caution">
    <text evidence="2">The sequence shown here is derived from an EMBL/GenBank/DDBJ whole genome shotgun (WGS) entry which is preliminary data.</text>
</comment>
<dbReference type="Pfam" id="PF12146">
    <property type="entry name" value="Hydrolase_4"/>
    <property type="match status" value="1"/>
</dbReference>
<dbReference type="EMBL" id="QGTQ01000007">
    <property type="protein sequence ID" value="PWW03190.1"/>
    <property type="molecule type" value="Genomic_DNA"/>
</dbReference>
<dbReference type="InterPro" id="IPR022742">
    <property type="entry name" value="Hydrolase_4"/>
</dbReference>
<keyword evidence="2" id="KW-0645">Protease</keyword>
<organism evidence="2 3">
    <name type="scientific">Paenibacillus cellulosilyticus</name>
    <dbReference type="NCBI Taxonomy" id="375489"/>
    <lineage>
        <taxon>Bacteria</taxon>
        <taxon>Bacillati</taxon>
        <taxon>Bacillota</taxon>
        <taxon>Bacilli</taxon>
        <taxon>Bacillales</taxon>
        <taxon>Paenibacillaceae</taxon>
        <taxon>Paenibacillus</taxon>
    </lineage>
</organism>
<keyword evidence="2" id="KW-0378">Hydrolase</keyword>
<accession>A0A2V2YUR4</accession>
<dbReference type="Proteomes" id="UP000246635">
    <property type="component" value="Unassembled WGS sequence"/>
</dbReference>
<name>A0A2V2YUR4_9BACL</name>
<dbReference type="RefSeq" id="WP_174812485.1">
    <property type="nucleotide sequence ID" value="NZ_CP054612.1"/>
</dbReference>
<dbReference type="SUPFAM" id="SSF53474">
    <property type="entry name" value="alpha/beta-Hydrolases"/>
    <property type="match status" value="1"/>
</dbReference>
<dbReference type="GO" id="GO:0004177">
    <property type="term" value="F:aminopeptidase activity"/>
    <property type="evidence" value="ECO:0007669"/>
    <property type="project" value="UniProtKB-KW"/>
</dbReference>
<gene>
    <name evidence="2" type="ORF">DFQ01_10787</name>
</gene>
<proteinExistence type="predicted"/>
<keyword evidence="2" id="KW-0031">Aminopeptidase</keyword>
<feature type="domain" description="Serine aminopeptidase S33" evidence="1">
    <location>
        <begin position="46"/>
        <end position="170"/>
    </location>
</feature>
<evidence type="ECO:0000313" key="3">
    <source>
        <dbReference type="Proteomes" id="UP000246635"/>
    </source>
</evidence>
<dbReference type="Gene3D" id="3.40.50.1820">
    <property type="entry name" value="alpha/beta hydrolase"/>
    <property type="match status" value="1"/>
</dbReference>